<dbReference type="PANTHER" id="PTHR43857">
    <property type="entry name" value="BLR7761 PROTEIN"/>
    <property type="match status" value="1"/>
</dbReference>
<dbReference type="Proteomes" id="UP000440096">
    <property type="component" value="Unassembled WGS sequence"/>
</dbReference>
<dbReference type="InterPro" id="IPR006175">
    <property type="entry name" value="YjgF/YER057c/UK114"/>
</dbReference>
<comment type="caution">
    <text evidence="1">The sequence shown here is derived from an EMBL/GenBank/DDBJ whole genome shotgun (WGS) entry which is preliminary data.</text>
</comment>
<protein>
    <submittedName>
        <fullName evidence="1">RidA family protein</fullName>
    </submittedName>
</protein>
<dbReference type="RefSeq" id="WP_154756531.1">
    <property type="nucleotide sequence ID" value="NZ_WMBA01000011.1"/>
</dbReference>
<dbReference type="PANTHER" id="PTHR43857:SF1">
    <property type="entry name" value="YJGH FAMILY PROTEIN"/>
    <property type="match status" value="1"/>
</dbReference>
<organism evidence="1 2">
    <name type="scientific">Amycolatopsis pithecellobii</name>
    <dbReference type="NCBI Taxonomy" id="664692"/>
    <lineage>
        <taxon>Bacteria</taxon>
        <taxon>Bacillati</taxon>
        <taxon>Actinomycetota</taxon>
        <taxon>Actinomycetes</taxon>
        <taxon>Pseudonocardiales</taxon>
        <taxon>Pseudonocardiaceae</taxon>
        <taxon>Amycolatopsis</taxon>
    </lineage>
</organism>
<dbReference type="OrthoDB" id="3212792at2"/>
<dbReference type="Gene3D" id="3.30.1330.40">
    <property type="entry name" value="RutC-like"/>
    <property type="match status" value="1"/>
</dbReference>
<dbReference type="SUPFAM" id="SSF55298">
    <property type="entry name" value="YjgF-like"/>
    <property type="match status" value="1"/>
</dbReference>
<reference evidence="1 2" key="1">
    <citation type="submission" date="2019-11" db="EMBL/GenBank/DDBJ databases">
        <title>Draft genome of Amycolatopsis RM579.</title>
        <authorList>
            <person name="Duangmal K."/>
            <person name="Mingma R."/>
        </authorList>
    </citation>
    <scope>NUCLEOTIDE SEQUENCE [LARGE SCALE GENOMIC DNA]</scope>
    <source>
        <strain evidence="1 2">RM579</strain>
    </source>
</reference>
<dbReference type="EMBL" id="WMBA01000011">
    <property type="protein sequence ID" value="MTD54303.1"/>
    <property type="molecule type" value="Genomic_DNA"/>
</dbReference>
<evidence type="ECO:0000313" key="1">
    <source>
        <dbReference type="EMBL" id="MTD54303.1"/>
    </source>
</evidence>
<accession>A0A6N7YZG2</accession>
<dbReference type="AlphaFoldDB" id="A0A6N7YZG2"/>
<dbReference type="Pfam" id="PF01042">
    <property type="entry name" value="Ribonuc_L-PSP"/>
    <property type="match status" value="1"/>
</dbReference>
<evidence type="ECO:0000313" key="2">
    <source>
        <dbReference type="Proteomes" id="UP000440096"/>
    </source>
</evidence>
<dbReference type="InterPro" id="IPR035959">
    <property type="entry name" value="RutC-like_sf"/>
</dbReference>
<dbReference type="CDD" id="cd00448">
    <property type="entry name" value="YjgF_YER057c_UK114_family"/>
    <property type="match status" value="1"/>
</dbReference>
<name>A0A6N7YZG2_9PSEU</name>
<gene>
    <name evidence="1" type="ORF">GKO32_09990</name>
</gene>
<proteinExistence type="predicted"/>
<keyword evidence="2" id="KW-1185">Reference proteome</keyword>
<sequence length="134" mass="14663">MTTEPTYENPAGIGTPFSAYSHVARAGELICVAGQCGIVEDNSVAGPDVATQTIRAYENIRIILESQGASLGDVVRFVSYLTTRDDVSDFYAARDKYFAAHYPERAYPPNTLLIVQGLVRADLLVEIDATAYRR</sequence>